<keyword evidence="4" id="KW-1185">Reference proteome</keyword>
<evidence type="ECO:0000256" key="1">
    <source>
        <dbReference type="SAM" id="MobiDB-lite"/>
    </source>
</evidence>
<dbReference type="RefSeq" id="WP_129609146.1">
    <property type="nucleotide sequence ID" value="NZ_UWOC01000142.1"/>
</dbReference>
<protein>
    <submittedName>
        <fullName evidence="3">Lipid kinase BmrU</fullName>
    </submittedName>
</protein>
<gene>
    <name evidence="3" type="primary">bmrU</name>
    <name evidence="3" type="ORF">RHODGE_RHODGE_02376</name>
</gene>
<name>A0A3S4DFP6_9BRAD</name>
<dbReference type="SUPFAM" id="SSF111331">
    <property type="entry name" value="NAD kinase/diacylglycerol kinase-like"/>
    <property type="match status" value="1"/>
</dbReference>
<comment type="caution">
    <text evidence="3">The sequence shown here is derived from an EMBL/GenBank/DDBJ whole genome shotgun (WGS) entry which is preliminary data.</text>
</comment>
<dbReference type="Pfam" id="PF19279">
    <property type="entry name" value="YegS_C"/>
    <property type="match status" value="1"/>
</dbReference>
<keyword evidence="3" id="KW-0808">Transferase</keyword>
<dbReference type="Pfam" id="PF00781">
    <property type="entry name" value="DAGK_cat"/>
    <property type="match status" value="1"/>
</dbReference>
<dbReference type="Gene3D" id="2.60.200.40">
    <property type="match status" value="1"/>
</dbReference>
<evidence type="ECO:0000259" key="2">
    <source>
        <dbReference type="PROSITE" id="PS50146"/>
    </source>
</evidence>
<evidence type="ECO:0000313" key="3">
    <source>
        <dbReference type="EMBL" id="VCU09204.1"/>
    </source>
</evidence>
<feature type="region of interest" description="Disordered" evidence="1">
    <location>
        <begin position="289"/>
        <end position="309"/>
    </location>
</feature>
<accession>A0A3S4DFP6</accession>
<organism evidence="3 4">
    <name type="scientific">Rhodoplanes serenus</name>
    <dbReference type="NCBI Taxonomy" id="200615"/>
    <lineage>
        <taxon>Bacteria</taxon>
        <taxon>Pseudomonadati</taxon>
        <taxon>Pseudomonadota</taxon>
        <taxon>Alphaproteobacteria</taxon>
        <taxon>Hyphomicrobiales</taxon>
        <taxon>Nitrobacteraceae</taxon>
        <taxon>Rhodoplanes</taxon>
    </lineage>
</organism>
<dbReference type="InterPro" id="IPR016064">
    <property type="entry name" value="NAD/diacylglycerol_kinase_sf"/>
</dbReference>
<dbReference type="OrthoDB" id="9815110at2"/>
<dbReference type="AlphaFoldDB" id="A0A3S4DFP6"/>
<dbReference type="InterPro" id="IPR045540">
    <property type="entry name" value="YegS/DAGK_C"/>
</dbReference>
<dbReference type="GO" id="GO:0016301">
    <property type="term" value="F:kinase activity"/>
    <property type="evidence" value="ECO:0007669"/>
    <property type="project" value="UniProtKB-KW"/>
</dbReference>
<keyword evidence="3" id="KW-0418">Kinase</keyword>
<dbReference type="Gene3D" id="3.40.50.10330">
    <property type="entry name" value="Probable inorganic polyphosphate/atp-NAD kinase, domain 1"/>
    <property type="match status" value="1"/>
</dbReference>
<dbReference type="InterPro" id="IPR017438">
    <property type="entry name" value="ATP-NAD_kinase_N"/>
</dbReference>
<sequence length="309" mass="32505">MRRILVLLNARAGTLVDHGPEPVRAALGALGAGGRQVDIHVVAPKAMPAAIAEAARSSHDALVVGGGDGSANLAASALAGTGKVLGVLPFGTMNLFARDLRMPADIEEAVAALGAAAPQEVDLATLCGRPFHSLSGIGFFSQMARAREETRGHPLGRFLGVAVAALRALRRSGRFRFEVAVDGRRETVDAVAVLVTNNRFGLDWRRPRLDEGLLELHIAEDAGTLGLARAGADLLTGGWRDNPGIRSMTATSVTISHVRRRAWTTTDGELVRAKMPLHYGVRPRALTVLMGPPDETPTPAVRTDAVAPA</sequence>
<proteinExistence type="predicted"/>
<dbReference type="PROSITE" id="PS50146">
    <property type="entry name" value="DAGK"/>
    <property type="match status" value="1"/>
</dbReference>
<dbReference type="SMART" id="SM00046">
    <property type="entry name" value="DAGKc"/>
    <property type="match status" value="1"/>
</dbReference>
<reference evidence="4" key="1">
    <citation type="submission" date="2018-10" db="EMBL/GenBank/DDBJ databases">
        <authorList>
            <person name="Peiro R."/>
            <person name="Begona"/>
            <person name="Cbmso G."/>
            <person name="Lopez M."/>
            <person name="Gonzalez S."/>
            <person name="Sacristan E."/>
            <person name="Castillo E."/>
        </authorList>
    </citation>
    <scope>NUCLEOTIDE SEQUENCE [LARGE SCALE GENOMIC DNA]</scope>
</reference>
<feature type="domain" description="DAGKc" evidence="2">
    <location>
        <begin position="1"/>
        <end position="130"/>
    </location>
</feature>
<dbReference type="EMBL" id="UWOC01000142">
    <property type="protein sequence ID" value="VCU09204.1"/>
    <property type="molecule type" value="Genomic_DNA"/>
</dbReference>
<evidence type="ECO:0000313" key="4">
    <source>
        <dbReference type="Proteomes" id="UP000289200"/>
    </source>
</evidence>
<dbReference type="InterPro" id="IPR001206">
    <property type="entry name" value="Diacylglycerol_kinase_cat_dom"/>
</dbReference>
<dbReference type="Proteomes" id="UP000289200">
    <property type="component" value="Unassembled WGS sequence"/>
</dbReference>